<organism evidence="9 10">
    <name type="scientific">Vibrio olivae</name>
    <dbReference type="NCBI Taxonomy" id="1243002"/>
    <lineage>
        <taxon>Bacteria</taxon>
        <taxon>Pseudomonadati</taxon>
        <taxon>Pseudomonadota</taxon>
        <taxon>Gammaproteobacteria</taxon>
        <taxon>Vibrionales</taxon>
        <taxon>Vibrionaceae</taxon>
        <taxon>Vibrio</taxon>
    </lineage>
</organism>
<reference evidence="9 10" key="1">
    <citation type="submission" date="2024-09" db="EMBL/GenBank/DDBJ databases">
        <authorList>
            <person name="Sun Q."/>
            <person name="Mori K."/>
        </authorList>
    </citation>
    <scope>NUCLEOTIDE SEQUENCE [LARGE SCALE GENOMIC DNA]</scope>
    <source>
        <strain evidence="9 10">CECT 8064</strain>
    </source>
</reference>
<dbReference type="EMBL" id="JBHMEP010000005">
    <property type="protein sequence ID" value="MFB9136370.1"/>
    <property type="molecule type" value="Genomic_DNA"/>
</dbReference>
<name>A0ABV5HQ48_9VIBR</name>
<evidence type="ECO:0000256" key="6">
    <source>
        <dbReference type="SAM" id="MobiDB-lite"/>
    </source>
</evidence>
<keyword evidence="5 7" id="KW-0472">Membrane</keyword>
<comment type="subcellular location">
    <subcellularLocation>
        <location evidence="1">Cell membrane</location>
        <topology evidence="1">Multi-pass membrane protein</topology>
    </subcellularLocation>
</comment>
<evidence type="ECO:0000256" key="2">
    <source>
        <dbReference type="ARBA" id="ARBA00022475"/>
    </source>
</evidence>
<dbReference type="InterPro" id="IPR019476">
    <property type="entry name" value="T4SS_TraD_DNA-bd"/>
</dbReference>
<keyword evidence="2" id="KW-1003">Cell membrane</keyword>
<feature type="compositionally biased region" description="Basic and acidic residues" evidence="6">
    <location>
        <begin position="530"/>
        <end position="541"/>
    </location>
</feature>
<dbReference type="GO" id="GO:0003677">
    <property type="term" value="F:DNA binding"/>
    <property type="evidence" value="ECO:0007669"/>
    <property type="project" value="UniProtKB-KW"/>
</dbReference>
<dbReference type="SUPFAM" id="SSF52540">
    <property type="entry name" value="P-loop containing nucleoside triphosphate hydrolases"/>
    <property type="match status" value="1"/>
</dbReference>
<proteinExistence type="predicted"/>
<keyword evidence="4 7" id="KW-1133">Transmembrane helix</keyword>
<dbReference type="RefSeq" id="WP_390194487.1">
    <property type="nucleotide sequence ID" value="NZ_JBHMEP010000005.1"/>
</dbReference>
<dbReference type="Proteomes" id="UP001589645">
    <property type="component" value="Unassembled WGS sequence"/>
</dbReference>
<dbReference type="Gene3D" id="3.40.50.300">
    <property type="entry name" value="P-loop containing nucleotide triphosphate hydrolases"/>
    <property type="match status" value="2"/>
</dbReference>
<feature type="domain" description="Type IV secretion system coupling protein TraD DNA-binding" evidence="8">
    <location>
        <begin position="135"/>
        <end position="461"/>
    </location>
</feature>
<feature type="region of interest" description="Disordered" evidence="6">
    <location>
        <begin position="527"/>
        <end position="552"/>
    </location>
</feature>
<comment type="caution">
    <text evidence="9">The sequence shown here is derived from an EMBL/GenBank/DDBJ whole genome shotgun (WGS) entry which is preliminary data.</text>
</comment>
<evidence type="ECO:0000256" key="4">
    <source>
        <dbReference type="ARBA" id="ARBA00022989"/>
    </source>
</evidence>
<dbReference type="PANTHER" id="PTHR37937:SF1">
    <property type="entry name" value="CONJUGATIVE TRANSFER: DNA TRANSPORT"/>
    <property type="match status" value="1"/>
</dbReference>
<gene>
    <name evidence="9" type="ORF">ACFFUV_15470</name>
</gene>
<evidence type="ECO:0000256" key="5">
    <source>
        <dbReference type="ARBA" id="ARBA00023136"/>
    </source>
</evidence>
<feature type="transmembrane region" description="Helical" evidence="7">
    <location>
        <begin position="66"/>
        <end position="85"/>
    </location>
</feature>
<evidence type="ECO:0000259" key="8">
    <source>
        <dbReference type="Pfam" id="PF10412"/>
    </source>
</evidence>
<dbReference type="InterPro" id="IPR051539">
    <property type="entry name" value="T4SS-coupling_protein"/>
</dbReference>
<evidence type="ECO:0000313" key="9">
    <source>
        <dbReference type="EMBL" id="MFB9136370.1"/>
    </source>
</evidence>
<protein>
    <submittedName>
        <fullName evidence="9">Type IV secretion system DNA-binding domain-containing protein</fullName>
    </submittedName>
</protein>
<dbReference type="CDD" id="cd01127">
    <property type="entry name" value="TrwB_TraG_TraD_VirD4"/>
    <property type="match status" value="1"/>
</dbReference>
<evidence type="ECO:0000256" key="7">
    <source>
        <dbReference type="SAM" id="Phobius"/>
    </source>
</evidence>
<dbReference type="InterPro" id="IPR027417">
    <property type="entry name" value="P-loop_NTPase"/>
</dbReference>
<keyword evidence="9" id="KW-0238">DNA-binding</keyword>
<evidence type="ECO:0000256" key="1">
    <source>
        <dbReference type="ARBA" id="ARBA00004651"/>
    </source>
</evidence>
<evidence type="ECO:0000313" key="10">
    <source>
        <dbReference type="Proteomes" id="UP001589645"/>
    </source>
</evidence>
<accession>A0ABV5HQ48</accession>
<dbReference type="Pfam" id="PF10412">
    <property type="entry name" value="TrwB_AAD_bind"/>
    <property type="match status" value="1"/>
</dbReference>
<dbReference type="PANTHER" id="PTHR37937">
    <property type="entry name" value="CONJUGATIVE TRANSFER: DNA TRANSPORT"/>
    <property type="match status" value="1"/>
</dbReference>
<sequence>MGLFSYFHRTVVFILSSLLLTIPVAFALKGFYSLLFNNDGQSWLKALFQTNTREILLADLVQDESSTIILAISVFLATSFITMLFKSRFKSNELKHISGPKLYEGQKAIRHAKNEHFKELKTNKLTRTGINIHPKFKITEAREQNNFLILGTTGAGKSTAFKPLVHQAIDRGDYSVIYDEKGEYTESFYHKSNSILIAPWDKRSAKWNICEDIRTKQDAELLALCLIPDSKTPDPIWDQGARVILVSMLMKLINEKEKAWDWFDLYTLFTTSIYKAQSEFIVHYPIVKSFIENDSKTTQGFYVHIMSKLSWIEDLAKAWSGQDKSPFSLKRWIKNNSTKRVIIIQADSKYPSLGEPLCNAIISFMTKNYLSESLPTKRKTWLFIDEFANLPRNPNIKKWLELARENGARSVICTQSISQLRELYGKDETDSIINLLSNIIVFRMGSAGDDAKYCSNMFGEYTAEVPNYDNPTLIGTRAEVPVINATELTQLKQPSKKGVEGYMILPGRNAAYKLCWPLFQRTKKAKKKIPKEWTKKTEIKKAQQKNRLNKRK</sequence>
<feature type="compositionally biased region" description="Basic residues" evidence="6">
    <location>
        <begin position="542"/>
        <end position="552"/>
    </location>
</feature>
<evidence type="ECO:0000256" key="3">
    <source>
        <dbReference type="ARBA" id="ARBA00022692"/>
    </source>
</evidence>
<keyword evidence="10" id="KW-1185">Reference proteome</keyword>
<keyword evidence="3 7" id="KW-0812">Transmembrane</keyword>